<dbReference type="Proteomes" id="UP000269945">
    <property type="component" value="Unassembled WGS sequence"/>
</dbReference>
<name>A0A9X9LFV0_GULGU</name>
<gene>
    <name evidence="1" type="ORF">BN2614_LOCUS3</name>
</gene>
<feature type="non-terminal residue" evidence="1">
    <location>
        <position position="1"/>
    </location>
</feature>
<organism evidence="1 2">
    <name type="scientific">Gulo gulo</name>
    <name type="common">Wolverine</name>
    <name type="synonym">Gluton</name>
    <dbReference type="NCBI Taxonomy" id="48420"/>
    <lineage>
        <taxon>Eukaryota</taxon>
        <taxon>Metazoa</taxon>
        <taxon>Chordata</taxon>
        <taxon>Craniata</taxon>
        <taxon>Vertebrata</taxon>
        <taxon>Euteleostomi</taxon>
        <taxon>Mammalia</taxon>
        <taxon>Eutheria</taxon>
        <taxon>Laurasiatheria</taxon>
        <taxon>Carnivora</taxon>
        <taxon>Caniformia</taxon>
        <taxon>Musteloidea</taxon>
        <taxon>Mustelidae</taxon>
        <taxon>Guloninae</taxon>
        <taxon>Gulo</taxon>
    </lineage>
</organism>
<keyword evidence="2" id="KW-1185">Reference proteome</keyword>
<reference evidence="1 2" key="1">
    <citation type="submission" date="2018-10" db="EMBL/GenBank/DDBJ databases">
        <authorList>
            <person name="Ekblom R."/>
            <person name="Jareborg N."/>
        </authorList>
    </citation>
    <scope>NUCLEOTIDE SEQUENCE [LARGE SCALE GENOMIC DNA]</scope>
    <source>
        <tissue evidence="1">Muscle</tissue>
    </source>
</reference>
<evidence type="ECO:0000313" key="1">
    <source>
        <dbReference type="EMBL" id="VCW67186.1"/>
    </source>
</evidence>
<sequence>LYLLSFCLLRPDLSLPGPGTLDSGGGGARHRPVPWFCSRAPCPACDLAFPGCDPSNLVCPASPMCVWEEVVGSTHQKLLRA</sequence>
<dbReference type="EMBL" id="CYRY02002484">
    <property type="protein sequence ID" value="VCW67186.1"/>
    <property type="molecule type" value="Genomic_DNA"/>
</dbReference>
<proteinExistence type="predicted"/>
<dbReference type="AlphaFoldDB" id="A0A9X9LFV0"/>
<accession>A0A9X9LFV0</accession>
<evidence type="ECO:0000313" key="2">
    <source>
        <dbReference type="Proteomes" id="UP000269945"/>
    </source>
</evidence>
<protein>
    <submittedName>
        <fullName evidence="1">Uncharacterized protein</fullName>
    </submittedName>
</protein>
<comment type="caution">
    <text evidence="1">The sequence shown here is derived from an EMBL/GenBank/DDBJ whole genome shotgun (WGS) entry which is preliminary data.</text>
</comment>